<dbReference type="Gene3D" id="2.20.110.10">
    <property type="entry name" value="Histone H3 K4-specific methyltransferase SET7/9 N-terminal domain"/>
    <property type="match status" value="2"/>
</dbReference>
<sequence>MKHLLFTALLIIGFGISNNSSAQNQIQLADIELTNLGDGQMYGHSRDEEKTPINGKSRIITGFTTEYIDAEFAKGYAIGKWEYYKDNKLSVYVTYDNGYMDGEYAELFPSGTPKLEGKFVKGKKEGEWQTYNSDGDKKLTEVYKANELEKKITYYTNGNIDTERNYKNGKEDGAVKQYTLEGVLKSEKNFVNGKQVGKQIQYYASNNGDYIETSNYSPDGKKEGEYSEVYADSKSFKVKGQYSKNQKDGKWVFENKAGKRVREEVYENGVLKTSTKIE</sequence>
<dbReference type="SUPFAM" id="SSF82185">
    <property type="entry name" value="Histone H3 K4-specific methyltransferase SET7/9 N-terminal domain"/>
    <property type="match status" value="2"/>
</dbReference>
<reference evidence="2 3" key="1">
    <citation type="submission" date="2018-03" db="EMBL/GenBank/DDBJ databases">
        <title>Genomic Encyclopedia of Archaeal and Bacterial Type Strains, Phase II (KMG-II): from individual species to whole genera.</title>
        <authorList>
            <person name="Goeker M."/>
        </authorList>
    </citation>
    <scope>NUCLEOTIDE SEQUENCE [LARGE SCALE GENOMIC DNA]</scope>
    <source>
        <strain evidence="2 3">DSM 100214</strain>
    </source>
</reference>
<protein>
    <submittedName>
        <fullName evidence="2">Antitoxin component YwqK of YwqJK toxin-antitoxin module</fullName>
    </submittedName>
</protein>
<dbReference type="OrthoDB" id="9785122at2"/>
<keyword evidence="3" id="KW-1185">Reference proteome</keyword>
<comment type="caution">
    <text evidence="2">The sequence shown here is derived from an EMBL/GenBank/DDBJ whole genome shotgun (WGS) entry which is preliminary data.</text>
</comment>
<keyword evidence="1" id="KW-0732">Signal</keyword>
<feature type="chain" id="PRO_5015930642" evidence="1">
    <location>
        <begin position="23"/>
        <end position="278"/>
    </location>
</feature>
<dbReference type="InterPro" id="IPR011652">
    <property type="entry name" value="MORN_2"/>
</dbReference>
<dbReference type="EMBL" id="QICL01000001">
    <property type="protein sequence ID" value="PXV68816.1"/>
    <property type="molecule type" value="Genomic_DNA"/>
</dbReference>
<organism evidence="2 3">
    <name type="scientific">Dysgonomonas alginatilytica</name>
    <dbReference type="NCBI Taxonomy" id="1605892"/>
    <lineage>
        <taxon>Bacteria</taxon>
        <taxon>Pseudomonadati</taxon>
        <taxon>Bacteroidota</taxon>
        <taxon>Bacteroidia</taxon>
        <taxon>Bacteroidales</taxon>
        <taxon>Dysgonomonadaceae</taxon>
        <taxon>Dysgonomonas</taxon>
    </lineage>
</organism>
<dbReference type="Proteomes" id="UP000247973">
    <property type="component" value="Unassembled WGS sequence"/>
</dbReference>
<evidence type="ECO:0000256" key="1">
    <source>
        <dbReference type="SAM" id="SignalP"/>
    </source>
</evidence>
<evidence type="ECO:0000313" key="2">
    <source>
        <dbReference type="EMBL" id="PXV68816.1"/>
    </source>
</evidence>
<feature type="signal peptide" evidence="1">
    <location>
        <begin position="1"/>
        <end position="22"/>
    </location>
</feature>
<accession>A0A2V3PV91</accession>
<proteinExistence type="predicted"/>
<evidence type="ECO:0000313" key="3">
    <source>
        <dbReference type="Proteomes" id="UP000247973"/>
    </source>
</evidence>
<dbReference type="Pfam" id="PF07661">
    <property type="entry name" value="MORN_2"/>
    <property type="match status" value="2"/>
</dbReference>
<dbReference type="RefSeq" id="WP_110308805.1">
    <property type="nucleotide sequence ID" value="NZ_QICL01000001.1"/>
</dbReference>
<dbReference type="AlphaFoldDB" id="A0A2V3PV91"/>
<name>A0A2V3PV91_9BACT</name>
<gene>
    <name evidence="2" type="ORF">CLV62_10180</name>
</gene>